<proteinExistence type="inferred from homology"/>
<dbReference type="GO" id="GO:0022625">
    <property type="term" value="C:cytosolic large ribosomal subunit"/>
    <property type="evidence" value="ECO:0007669"/>
    <property type="project" value="TreeGrafter"/>
</dbReference>
<dbReference type="PRINTS" id="PR00063">
    <property type="entry name" value="RIBOSOMALL27"/>
</dbReference>
<evidence type="ECO:0000256" key="1">
    <source>
        <dbReference type="ARBA" id="ARBA00010797"/>
    </source>
</evidence>
<reference evidence="7 8" key="1">
    <citation type="journal article" date="2016" name="Nat. Commun.">
        <title>Thousands of microbial genomes shed light on interconnected biogeochemical processes in an aquifer system.</title>
        <authorList>
            <person name="Anantharaman K."/>
            <person name="Brown C.T."/>
            <person name="Hug L.A."/>
            <person name="Sharon I."/>
            <person name="Castelle C.J."/>
            <person name="Probst A.J."/>
            <person name="Thomas B.C."/>
            <person name="Singh A."/>
            <person name="Wilkins M.J."/>
            <person name="Karaoz U."/>
            <person name="Brodie E.L."/>
            <person name="Williams K.H."/>
            <person name="Hubbard S.S."/>
            <person name="Banfield J.F."/>
        </authorList>
    </citation>
    <scope>NUCLEOTIDE SEQUENCE [LARGE SCALE GENOMIC DNA]</scope>
</reference>
<feature type="compositionally biased region" description="Polar residues" evidence="6">
    <location>
        <begin position="1"/>
        <end position="15"/>
    </location>
</feature>
<comment type="similarity">
    <text evidence="1">Belongs to the bacterial ribosomal protein bL27 family.</text>
</comment>
<dbReference type="AlphaFoldDB" id="A0A1G2G9E0"/>
<keyword evidence="3" id="KW-0687">Ribonucleoprotein</keyword>
<name>A0A1G2G9E0_9BACT</name>
<dbReference type="Pfam" id="PF01016">
    <property type="entry name" value="Ribosomal_L27"/>
    <property type="match status" value="1"/>
</dbReference>
<dbReference type="Gene3D" id="2.40.50.100">
    <property type="match status" value="1"/>
</dbReference>
<evidence type="ECO:0000256" key="5">
    <source>
        <dbReference type="ARBA" id="ARBA00035477"/>
    </source>
</evidence>
<comment type="caution">
    <text evidence="7">The sequence shown here is derived from an EMBL/GenBank/DDBJ whole genome shotgun (WGS) entry which is preliminary data.</text>
</comment>
<dbReference type="GO" id="GO:0003735">
    <property type="term" value="F:structural constituent of ribosome"/>
    <property type="evidence" value="ECO:0007669"/>
    <property type="project" value="InterPro"/>
</dbReference>
<dbReference type="GO" id="GO:0006412">
    <property type="term" value="P:translation"/>
    <property type="evidence" value="ECO:0007669"/>
    <property type="project" value="InterPro"/>
</dbReference>
<dbReference type="STRING" id="1802117.A3J54_00245"/>
<gene>
    <name evidence="7" type="ORF">A3J54_00245</name>
</gene>
<dbReference type="InterPro" id="IPR001684">
    <property type="entry name" value="Ribosomal_bL27"/>
</dbReference>
<sequence length="90" mass="9779">MAHTKSAGSTANVRDSQPKYRGVKIHDGDRAIKGNIIVRQVGSRILPGAGVRQGSDFTLYAVRNGIVKFSSKRKKRFDGAVLQKKVVSVV</sequence>
<evidence type="ECO:0000256" key="3">
    <source>
        <dbReference type="ARBA" id="ARBA00023274"/>
    </source>
</evidence>
<evidence type="ECO:0000256" key="4">
    <source>
        <dbReference type="ARBA" id="ARBA00035175"/>
    </source>
</evidence>
<dbReference type="SUPFAM" id="SSF110324">
    <property type="entry name" value="Ribosomal L27 protein-like"/>
    <property type="match status" value="1"/>
</dbReference>
<accession>A0A1G2G9E0</accession>
<organism evidence="7 8">
    <name type="scientific">Candidatus Ryanbacteria bacterium RIFCSPHIGHO2_02_FULL_45_13b</name>
    <dbReference type="NCBI Taxonomy" id="1802117"/>
    <lineage>
        <taxon>Bacteria</taxon>
        <taxon>Candidatus Ryaniibacteriota</taxon>
    </lineage>
</organism>
<protein>
    <recommendedName>
        <fullName evidence="4">Large ribosomal subunit protein bL27</fullName>
    </recommendedName>
    <alternativeName>
        <fullName evidence="5">50S ribosomal protein L27</fullName>
    </alternativeName>
</protein>
<evidence type="ECO:0000313" key="7">
    <source>
        <dbReference type="EMBL" id="OGZ46875.1"/>
    </source>
</evidence>
<keyword evidence="2 7" id="KW-0689">Ribosomal protein</keyword>
<evidence type="ECO:0000313" key="8">
    <source>
        <dbReference type="Proteomes" id="UP000176576"/>
    </source>
</evidence>
<evidence type="ECO:0000256" key="2">
    <source>
        <dbReference type="ARBA" id="ARBA00022980"/>
    </source>
</evidence>
<dbReference type="EMBL" id="MHNN01000005">
    <property type="protein sequence ID" value="OGZ46875.1"/>
    <property type="molecule type" value="Genomic_DNA"/>
</dbReference>
<feature type="region of interest" description="Disordered" evidence="6">
    <location>
        <begin position="1"/>
        <end position="23"/>
    </location>
</feature>
<dbReference type="PANTHER" id="PTHR15893">
    <property type="entry name" value="RIBOSOMAL PROTEIN L27"/>
    <property type="match status" value="1"/>
</dbReference>
<dbReference type="Proteomes" id="UP000176576">
    <property type="component" value="Unassembled WGS sequence"/>
</dbReference>
<evidence type="ECO:0000256" key="6">
    <source>
        <dbReference type="SAM" id="MobiDB-lite"/>
    </source>
</evidence>
<dbReference type="PANTHER" id="PTHR15893:SF0">
    <property type="entry name" value="LARGE RIBOSOMAL SUBUNIT PROTEIN BL27M"/>
    <property type="match status" value="1"/>
</dbReference>